<dbReference type="EMBL" id="DF236997">
    <property type="protein sequence ID" value="GAQ80183.1"/>
    <property type="molecule type" value="Genomic_DNA"/>
</dbReference>
<evidence type="ECO:0000313" key="3">
    <source>
        <dbReference type="Proteomes" id="UP000054558"/>
    </source>
</evidence>
<evidence type="ECO:0000256" key="1">
    <source>
        <dbReference type="SAM" id="MobiDB-lite"/>
    </source>
</evidence>
<gene>
    <name evidence="2" type="ORF">KFL_000480240</name>
</gene>
<dbReference type="SUPFAM" id="SSF57863">
    <property type="entry name" value="ArfGap/RecO-like zinc finger"/>
    <property type="match status" value="1"/>
</dbReference>
<name>A0A1Y1HQ27_KLENI</name>
<sequence length="157" mass="17358">MKRIGNVRANAHWEGNIPTGWQKVRPDSSDEAVEAWIRKKYEHRLFVNASKDQASVYVQGAIPIVGIGQERSPIPPSSARKGSEIGDVGSQTTVDDSFALAPKYKSRAVDLNIPSLSSELPKIRTNHMVSADEHKIDPFADLEEQFGEFQSAHKSCT</sequence>
<organism evidence="2 3">
    <name type="scientific">Klebsormidium nitens</name>
    <name type="common">Green alga</name>
    <name type="synonym">Ulothrix nitens</name>
    <dbReference type="NCBI Taxonomy" id="105231"/>
    <lineage>
        <taxon>Eukaryota</taxon>
        <taxon>Viridiplantae</taxon>
        <taxon>Streptophyta</taxon>
        <taxon>Klebsormidiophyceae</taxon>
        <taxon>Klebsormidiales</taxon>
        <taxon>Klebsormidiaceae</taxon>
        <taxon>Klebsormidium</taxon>
    </lineage>
</organism>
<protein>
    <submittedName>
        <fullName evidence="2">Uncharacterized protein</fullName>
    </submittedName>
</protein>
<dbReference type="OMA" id="MGTHITR"/>
<keyword evidence="3" id="KW-1185">Reference proteome</keyword>
<feature type="region of interest" description="Disordered" evidence="1">
    <location>
        <begin position="69"/>
        <end position="90"/>
    </location>
</feature>
<accession>A0A1Y1HQ27</accession>
<dbReference type="OrthoDB" id="10266696at2759"/>
<dbReference type="InterPro" id="IPR037278">
    <property type="entry name" value="ARFGAP/RecO"/>
</dbReference>
<reference evidence="2 3" key="1">
    <citation type="journal article" date="2014" name="Nat. Commun.">
        <title>Klebsormidium flaccidum genome reveals primary factors for plant terrestrial adaptation.</title>
        <authorList>
            <person name="Hori K."/>
            <person name="Maruyama F."/>
            <person name="Fujisawa T."/>
            <person name="Togashi T."/>
            <person name="Yamamoto N."/>
            <person name="Seo M."/>
            <person name="Sato S."/>
            <person name="Yamada T."/>
            <person name="Mori H."/>
            <person name="Tajima N."/>
            <person name="Moriyama T."/>
            <person name="Ikeuchi M."/>
            <person name="Watanabe M."/>
            <person name="Wada H."/>
            <person name="Kobayashi K."/>
            <person name="Saito M."/>
            <person name="Masuda T."/>
            <person name="Sasaki-Sekimoto Y."/>
            <person name="Mashiguchi K."/>
            <person name="Awai K."/>
            <person name="Shimojima M."/>
            <person name="Masuda S."/>
            <person name="Iwai M."/>
            <person name="Nobusawa T."/>
            <person name="Narise T."/>
            <person name="Kondo S."/>
            <person name="Saito H."/>
            <person name="Sato R."/>
            <person name="Murakawa M."/>
            <person name="Ihara Y."/>
            <person name="Oshima-Yamada Y."/>
            <person name="Ohtaka K."/>
            <person name="Satoh M."/>
            <person name="Sonobe K."/>
            <person name="Ishii M."/>
            <person name="Ohtani R."/>
            <person name="Kanamori-Sato M."/>
            <person name="Honoki R."/>
            <person name="Miyazaki D."/>
            <person name="Mochizuki H."/>
            <person name="Umetsu J."/>
            <person name="Higashi K."/>
            <person name="Shibata D."/>
            <person name="Kamiya Y."/>
            <person name="Sato N."/>
            <person name="Nakamura Y."/>
            <person name="Tabata S."/>
            <person name="Ida S."/>
            <person name="Kurokawa K."/>
            <person name="Ohta H."/>
        </authorList>
    </citation>
    <scope>NUCLEOTIDE SEQUENCE [LARGE SCALE GENOMIC DNA]</scope>
    <source>
        <strain evidence="2 3">NIES-2285</strain>
    </source>
</reference>
<dbReference type="Gene3D" id="1.10.220.150">
    <property type="entry name" value="Arf GTPase activating protein"/>
    <property type="match status" value="1"/>
</dbReference>
<proteinExistence type="predicted"/>
<dbReference type="Proteomes" id="UP000054558">
    <property type="component" value="Unassembled WGS sequence"/>
</dbReference>
<evidence type="ECO:0000313" key="2">
    <source>
        <dbReference type="EMBL" id="GAQ80183.1"/>
    </source>
</evidence>
<dbReference type="AlphaFoldDB" id="A0A1Y1HQ27"/>
<dbReference type="InterPro" id="IPR038508">
    <property type="entry name" value="ArfGAP_dom_sf"/>
</dbReference>